<gene>
    <name evidence="1" type="ORF">GCM10023189_05930</name>
</gene>
<accession>A0ABP8MC91</accession>
<organism evidence="1 2">
    <name type="scientific">Nibrella saemangeumensis</name>
    <dbReference type="NCBI Taxonomy" id="1084526"/>
    <lineage>
        <taxon>Bacteria</taxon>
        <taxon>Pseudomonadati</taxon>
        <taxon>Bacteroidota</taxon>
        <taxon>Cytophagia</taxon>
        <taxon>Cytophagales</taxon>
        <taxon>Spirosomataceae</taxon>
        <taxon>Nibrella</taxon>
    </lineage>
</organism>
<evidence type="ECO:0000313" key="2">
    <source>
        <dbReference type="Proteomes" id="UP001501175"/>
    </source>
</evidence>
<dbReference type="InterPro" id="IPR005368">
    <property type="entry name" value="UPF0175"/>
</dbReference>
<evidence type="ECO:0000313" key="1">
    <source>
        <dbReference type="EMBL" id="GAA4448287.1"/>
    </source>
</evidence>
<name>A0ABP8MC91_9BACT</name>
<sequence length="123" mass="13916">MLYVIKMGEVKDKVELAVLLYQKGKLSMGQAARLAGMDRICFQFLLGSRQIPVNYDEAAFEEDLKTLDQINATRITESSSEVAEQGGSELTELQRLLLNAPPMTEEELKEIRAKRDALNKRVR</sequence>
<protein>
    <submittedName>
        <fullName evidence="1">Uncharacterized protein</fullName>
    </submittedName>
</protein>
<dbReference type="Pfam" id="PF03683">
    <property type="entry name" value="UPF0175"/>
    <property type="match status" value="1"/>
</dbReference>
<reference evidence="2" key="1">
    <citation type="journal article" date="2019" name="Int. J. Syst. Evol. Microbiol.">
        <title>The Global Catalogue of Microorganisms (GCM) 10K type strain sequencing project: providing services to taxonomists for standard genome sequencing and annotation.</title>
        <authorList>
            <consortium name="The Broad Institute Genomics Platform"/>
            <consortium name="The Broad Institute Genome Sequencing Center for Infectious Disease"/>
            <person name="Wu L."/>
            <person name="Ma J."/>
        </authorList>
    </citation>
    <scope>NUCLEOTIDE SEQUENCE [LARGE SCALE GENOMIC DNA]</scope>
    <source>
        <strain evidence="2">JCM 17927</strain>
    </source>
</reference>
<proteinExistence type="predicted"/>
<dbReference type="Proteomes" id="UP001501175">
    <property type="component" value="Unassembled WGS sequence"/>
</dbReference>
<dbReference type="EMBL" id="BAABHD010000005">
    <property type="protein sequence ID" value="GAA4448287.1"/>
    <property type="molecule type" value="Genomic_DNA"/>
</dbReference>
<keyword evidence="2" id="KW-1185">Reference proteome</keyword>
<comment type="caution">
    <text evidence="1">The sequence shown here is derived from an EMBL/GenBank/DDBJ whole genome shotgun (WGS) entry which is preliminary data.</text>
</comment>